<dbReference type="AlphaFoldDB" id="A0A975B8G3"/>
<dbReference type="Proteomes" id="UP000663720">
    <property type="component" value="Chromosome"/>
</dbReference>
<evidence type="ECO:0000313" key="2">
    <source>
        <dbReference type="Proteomes" id="UP000663720"/>
    </source>
</evidence>
<dbReference type="EMBL" id="CP061799">
    <property type="protein sequence ID" value="QTA80663.1"/>
    <property type="molecule type" value="Genomic_DNA"/>
</dbReference>
<sequence>MIGILKEVFKMASEFPEKEQEILGHYWIQEIKSPDFIKKVKDEMKWQKSFSESSDILEMMAEKALMEAKLGKAEKIGWDEL</sequence>
<dbReference type="KEGG" id="dli:dnl_29740"/>
<name>A0A975B8G3_9BACT</name>
<keyword evidence="2" id="KW-1185">Reference proteome</keyword>
<evidence type="ECO:0000313" key="1">
    <source>
        <dbReference type="EMBL" id="QTA80663.1"/>
    </source>
</evidence>
<gene>
    <name evidence="1" type="ORF">dnl_29740</name>
</gene>
<proteinExistence type="predicted"/>
<protein>
    <submittedName>
        <fullName evidence="1">Uncharacterized protein</fullName>
    </submittedName>
</protein>
<organism evidence="1 2">
    <name type="scientific">Desulfonema limicola</name>
    <dbReference type="NCBI Taxonomy" id="45656"/>
    <lineage>
        <taxon>Bacteria</taxon>
        <taxon>Pseudomonadati</taxon>
        <taxon>Thermodesulfobacteriota</taxon>
        <taxon>Desulfobacteria</taxon>
        <taxon>Desulfobacterales</taxon>
        <taxon>Desulfococcaceae</taxon>
        <taxon>Desulfonema</taxon>
    </lineage>
</organism>
<reference evidence="1" key="1">
    <citation type="journal article" date="2021" name="Microb. Physiol.">
        <title>Proteogenomic Insights into the Physiology of Marine, Sulfate-Reducing, Filamentous Desulfonema limicola and Desulfonema magnum.</title>
        <authorList>
            <person name="Schnaars V."/>
            <person name="Wohlbrand L."/>
            <person name="Scheve S."/>
            <person name="Hinrichs C."/>
            <person name="Reinhardt R."/>
            <person name="Rabus R."/>
        </authorList>
    </citation>
    <scope>NUCLEOTIDE SEQUENCE</scope>
    <source>
        <strain evidence="1">5ac10</strain>
    </source>
</reference>
<accession>A0A975B8G3</accession>
<dbReference type="RefSeq" id="WP_207692281.1">
    <property type="nucleotide sequence ID" value="NZ_CP061799.1"/>
</dbReference>